<organism evidence="3 4">
    <name type="scientific">Cohnella phaseoli</name>
    <dbReference type="NCBI Taxonomy" id="456490"/>
    <lineage>
        <taxon>Bacteria</taxon>
        <taxon>Bacillati</taxon>
        <taxon>Bacillota</taxon>
        <taxon>Bacilli</taxon>
        <taxon>Bacillales</taxon>
        <taxon>Paenibacillaceae</taxon>
        <taxon>Cohnella</taxon>
    </lineage>
</organism>
<evidence type="ECO:0000256" key="1">
    <source>
        <dbReference type="SAM" id="MobiDB-lite"/>
    </source>
</evidence>
<protein>
    <submittedName>
        <fullName evidence="3">Uncharacterized protein</fullName>
    </submittedName>
</protein>
<evidence type="ECO:0000313" key="4">
    <source>
        <dbReference type="Proteomes" id="UP000256977"/>
    </source>
</evidence>
<keyword evidence="2" id="KW-0472">Membrane</keyword>
<comment type="caution">
    <text evidence="3">The sequence shown here is derived from an EMBL/GenBank/DDBJ whole genome shotgun (WGS) entry which is preliminary data.</text>
</comment>
<accession>A0A3D9I2K8</accession>
<reference evidence="3 4" key="1">
    <citation type="submission" date="2018-07" db="EMBL/GenBank/DDBJ databases">
        <title>Genomic Encyclopedia of Type Strains, Phase III (KMG-III): the genomes of soil and plant-associated and newly described type strains.</title>
        <authorList>
            <person name="Whitman W."/>
        </authorList>
    </citation>
    <scope>NUCLEOTIDE SEQUENCE [LARGE SCALE GENOMIC DNA]</scope>
    <source>
        <strain evidence="3 4">CECT 7287</strain>
    </source>
</reference>
<feature type="transmembrane region" description="Helical" evidence="2">
    <location>
        <begin position="64"/>
        <end position="83"/>
    </location>
</feature>
<keyword evidence="2" id="KW-1133">Transmembrane helix</keyword>
<dbReference type="RefSeq" id="WP_116065043.1">
    <property type="nucleotide sequence ID" value="NZ_QRDZ01000041.1"/>
</dbReference>
<dbReference type="AlphaFoldDB" id="A0A3D9I2K8"/>
<dbReference type="Proteomes" id="UP000256977">
    <property type="component" value="Unassembled WGS sequence"/>
</dbReference>
<gene>
    <name evidence="3" type="ORF">DFP98_14112</name>
</gene>
<name>A0A3D9I2K8_9BACL</name>
<proteinExistence type="predicted"/>
<evidence type="ECO:0000256" key="2">
    <source>
        <dbReference type="SAM" id="Phobius"/>
    </source>
</evidence>
<keyword evidence="4" id="KW-1185">Reference proteome</keyword>
<feature type="compositionally biased region" description="Basic and acidic residues" evidence="1">
    <location>
        <begin position="41"/>
        <end position="54"/>
    </location>
</feature>
<dbReference type="EMBL" id="QRDZ01000041">
    <property type="protein sequence ID" value="RED55885.1"/>
    <property type="molecule type" value="Genomic_DNA"/>
</dbReference>
<keyword evidence="2" id="KW-0812">Transmembrane</keyword>
<sequence length="258" mass="29826">MERNLKDTLLEKSRYAEETKEELWDRIEARLDDEPATPSRAETRARAPRHYTGEGKRSMRKLQIAMGVAVAFMAFGIFLAMPAGTAFMKDVKQWFAPEKKVEVEVEGQKEETDQKLHQNEESKYVIYYDQERYKLVQEGGKDVITTKEPLPERYPEVSMTIEQVKDVKPEDLIKRLSGELSGKYEDVRKVEKVSEPVQGYMVRALAGKEWDSEVVVIYAVDNGKNGSFAITEKYFFEASEGHGARFYQMLKEFEVLKQ</sequence>
<dbReference type="OrthoDB" id="2871129at2"/>
<feature type="region of interest" description="Disordered" evidence="1">
    <location>
        <begin position="29"/>
        <end position="54"/>
    </location>
</feature>
<evidence type="ECO:0000313" key="3">
    <source>
        <dbReference type="EMBL" id="RED55885.1"/>
    </source>
</evidence>